<keyword evidence="2" id="KW-0813">Transport</keyword>
<evidence type="ECO:0000256" key="9">
    <source>
        <dbReference type="ARBA" id="ARBA00037998"/>
    </source>
</evidence>
<gene>
    <name evidence="11" type="primary">livH_1</name>
    <name evidence="11" type="ORF">Mgrana_00655</name>
</gene>
<dbReference type="Proteomes" id="UP000266178">
    <property type="component" value="Unassembled WGS sequence"/>
</dbReference>
<dbReference type="AlphaFoldDB" id="A0A399FDB7"/>
<keyword evidence="8 10" id="KW-0472">Membrane</keyword>
<comment type="similarity">
    <text evidence="9">Belongs to the binding-protein-dependent transport system permease family. LivHM subfamily.</text>
</comment>
<keyword evidence="5 10" id="KW-0812">Transmembrane</keyword>
<dbReference type="GO" id="GO:0005304">
    <property type="term" value="F:L-valine transmembrane transporter activity"/>
    <property type="evidence" value="ECO:0007669"/>
    <property type="project" value="TreeGrafter"/>
</dbReference>
<feature type="transmembrane region" description="Helical" evidence="10">
    <location>
        <begin position="20"/>
        <end position="41"/>
    </location>
</feature>
<evidence type="ECO:0000256" key="6">
    <source>
        <dbReference type="ARBA" id="ARBA00022970"/>
    </source>
</evidence>
<dbReference type="GO" id="GO:1903806">
    <property type="term" value="P:L-isoleucine import across plasma membrane"/>
    <property type="evidence" value="ECO:0007669"/>
    <property type="project" value="TreeGrafter"/>
</dbReference>
<sequence>MSIAELLSILPQTLLEGLLLGFVYAMVALGYTMVYGVLGLINFAHSEIFMIGAVTGIEVFRYLGNGGNPYLILLLAFIVAAAVSGTVAVLVERLAYRPLRRRGSKNVLVPLITAIGVSFLLQDLVRAIEALWHNEFNLQYPSYDTFNYDVLSKLGSPLGLTLAVKGLIVILVSILMLAGLNYLVNRTKLGKAIRAVAQDMSTAGLMGINPDVIISRTFLIGGSLAGVAGVLFGLVYTNVTPYSGFQPGIKAFTAAVLGGIGNIPGAVAGGLVLGELETLGGTYLGFLTGGNFGSEYAQVLAFLILILILLFRPQGLFGQNVSEKV</sequence>
<dbReference type="GO" id="GO:0005886">
    <property type="term" value="C:plasma membrane"/>
    <property type="evidence" value="ECO:0007669"/>
    <property type="project" value="UniProtKB-SubCell"/>
</dbReference>
<evidence type="ECO:0000256" key="2">
    <source>
        <dbReference type="ARBA" id="ARBA00022448"/>
    </source>
</evidence>
<accession>A0A399FDB7</accession>
<evidence type="ECO:0000256" key="3">
    <source>
        <dbReference type="ARBA" id="ARBA00022475"/>
    </source>
</evidence>
<comment type="caution">
    <text evidence="11">The sequence shown here is derived from an EMBL/GenBank/DDBJ whole genome shotgun (WGS) entry which is preliminary data.</text>
</comment>
<name>A0A399FDB7_9DEIN</name>
<organism evidence="11 12">
    <name type="scientific">Meiothermus granaticius NBRC 107808</name>
    <dbReference type="NCBI Taxonomy" id="1227551"/>
    <lineage>
        <taxon>Bacteria</taxon>
        <taxon>Thermotogati</taxon>
        <taxon>Deinococcota</taxon>
        <taxon>Deinococci</taxon>
        <taxon>Thermales</taxon>
        <taxon>Thermaceae</taxon>
        <taxon>Meiothermus</taxon>
    </lineage>
</organism>
<feature type="transmembrane region" description="Helical" evidence="10">
    <location>
        <begin position="296"/>
        <end position="312"/>
    </location>
</feature>
<comment type="subcellular location">
    <subcellularLocation>
        <location evidence="1">Cell membrane</location>
        <topology evidence="1">Multi-pass membrane protein</topology>
    </subcellularLocation>
</comment>
<dbReference type="GO" id="GO:0015188">
    <property type="term" value="F:L-isoleucine transmembrane transporter activity"/>
    <property type="evidence" value="ECO:0007669"/>
    <property type="project" value="TreeGrafter"/>
</dbReference>
<keyword evidence="7 10" id="KW-1133">Transmembrane helix</keyword>
<evidence type="ECO:0000256" key="4">
    <source>
        <dbReference type="ARBA" id="ARBA00022519"/>
    </source>
</evidence>
<dbReference type="Pfam" id="PF02653">
    <property type="entry name" value="BPD_transp_2"/>
    <property type="match status" value="1"/>
</dbReference>
<evidence type="ECO:0000256" key="1">
    <source>
        <dbReference type="ARBA" id="ARBA00004651"/>
    </source>
</evidence>
<reference evidence="11 12" key="1">
    <citation type="submission" date="2018-08" db="EMBL/GenBank/DDBJ databases">
        <title>Meiothermus granaticius genome AF-68 sequencing project.</title>
        <authorList>
            <person name="Da Costa M.S."/>
            <person name="Albuquerque L."/>
            <person name="Raposo P."/>
            <person name="Froufe H.J.C."/>
            <person name="Barroso C.S."/>
            <person name="Egas C."/>
        </authorList>
    </citation>
    <scope>NUCLEOTIDE SEQUENCE [LARGE SCALE GENOMIC DNA]</scope>
    <source>
        <strain evidence="11 12">AF-68</strain>
    </source>
</reference>
<dbReference type="CDD" id="cd06582">
    <property type="entry name" value="TM_PBP1_LivH_like"/>
    <property type="match status" value="1"/>
</dbReference>
<dbReference type="GO" id="GO:0015192">
    <property type="term" value="F:L-phenylalanine transmembrane transporter activity"/>
    <property type="evidence" value="ECO:0007669"/>
    <property type="project" value="TreeGrafter"/>
</dbReference>
<dbReference type="InterPro" id="IPR052157">
    <property type="entry name" value="BCAA_transport_permease"/>
</dbReference>
<keyword evidence="12" id="KW-1185">Reference proteome</keyword>
<dbReference type="GO" id="GO:0015808">
    <property type="term" value="P:L-alanine transport"/>
    <property type="evidence" value="ECO:0007669"/>
    <property type="project" value="TreeGrafter"/>
</dbReference>
<keyword evidence="4" id="KW-0997">Cell inner membrane</keyword>
<dbReference type="PANTHER" id="PTHR11795:SF371">
    <property type="entry name" value="HIGH-AFFINITY BRANCHED-CHAIN AMINO ACID TRANSPORT SYSTEM PERMEASE PROTEIN LIVH"/>
    <property type="match status" value="1"/>
</dbReference>
<dbReference type="InterPro" id="IPR001851">
    <property type="entry name" value="ABC_transp_permease"/>
</dbReference>
<dbReference type="EMBL" id="QWLB01000006">
    <property type="protein sequence ID" value="RIH93399.1"/>
    <property type="molecule type" value="Genomic_DNA"/>
</dbReference>
<proteinExistence type="inferred from homology"/>
<evidence type="ECO:0000256" key="8">
    <source>
        <dbReference type="ARBA" id="ARBA00023136"/>
    </source>
</evidence>
<protein>
    <submittedName>
        <fullName evidence="11">High-affinity branched-chain amino acid transport system permease protein LivH</fullName>
    </submittedName>
</protein>
<dbReference type="PANTHER" id="PTHR11795">
    <property type="entry name" value="BRANCHED-CHAIN AMINO ACID TRANSPORT SYSTEM PERMEASE PROTEIN LIVH"/>
    <property type="match status" value="1"/>
</dbReference>
<dbReference type="GO" id="GO:0015190">
    <property type="term" value="F:L-leucine transmembrane transporter activity"/>
    <property type="evidence" value="ECO:0007669"/>
    <property type="project" value="TreeGrafter"/>
</dbReference>
<evidence type="ECO:0000256" key="7">
    <source>
        <dbReference type="ARBA" id="ARBA00022989"/>
    </source>
</evidence>
<keyword evidence="3" id="KW-1003">Cell membrane</keyword>
<evidence type="ECO:0000256" key="5">
    <source>
        <dbReference type="ARBA" id="ARBA00022692"/>
    </source>
</evidence>
<keyword evidence="6" id="KW-0029">Amino-acid transport</keyword>
<feature type="transmembrane region" description="Helical" evidence="10">
    <location>
        <begin position="107"/>
        <end position="128"/>
    </location>
</feature>
<feature type="transmembrane region" description="Helical" evidence="10">
    <location>
        <begin position="218"/>
        <end position="237"/>
    </location>
</feature>
<evidence type="ECO:0000313" key="12">
    <source>
        <dbReference type="Proteomes" id="UP000266178"/>
    </source>
</evidence>
<dbReference type="GO" id="GO:0042941">
    <property type="term" value="P:D-alanine transmembrane transport"/>
    <property type="evidence" value="ECO:0007669"/>
    <property type="project" value="TreeGrafter"/>
</dbReference>
<evidence type="ECO:0000256" key="10">
    <source>
        <dbReference type="SAM" id="Phobius"/>
    </source>
</evidence>
<feature type="transmembrane region" description="Helical" evidence="10">
    <location>
        <begin position="70"/>
        <end position="95"/>
    </location>
</feature>
<evidence type="ECO:0000313" key="11">
    <source>
        <dbReference type="EMBL" id="RIH93399.1"/>
    </source>
</evidence>
<dbReference type="OrthoDB" id="9807115at2"/>
<feature type="transmembrane region" description="Helical" evidence="10">
    <location>
        <begin position="162"/>
        <end position="184"/>
    </location>
</feature>